<proteinExistence type="predicted"/>
<name>A0ABY7PKR7_9BACT</name>
<evidence type="ECO:0000259" key="1">
    <source>
        <dbReference type="Pfam" id="PF19994"/>
    </source>
</evidence>
<protein>
    <submittedName>
        <fullName evidence="2">GTPase-associated system all-helical protein GASH</fullName>
    </submittedName>
</protein>
<reference evidence="2 3" key="1">
    <citation type="journal article" date="2011" name="Int. J. Syst. Evol. Microbiol.">
        <title>Hymenobacter yonginensis sp. nov., isolated from a mesotrophic artificial lake.</title>
        <authorList>
            <person name="Joung Y."/>
            <person name="Cho S.H."/>
            <person name="Kim H."/>
            <person name="Kim S.B."/>
            <person name="Joh K."/>
        </authorList>
    </citation>
    <scope>NUCLEOTIDE SEQUENCE [LARGE SCALE GENOMIC DNA]</scope>
    <source>
        <strain evidence="2 3">KCTC 22745</strain>
    </source>
</reference>
<evidence type="ECO:0000313" key="2">
    <source>
        <dbReference type="EMBL" id="WBO83304.1"/>
    </source>
</evidence>
<accession>A0ABY7PKR7</accession>
<dbReference type="EMBL" id="CP115396">
    <property type="protein sequence ID" value="WBO83304.1"/>
    <property type="molecule type" value="Genomic_DNA"/>
</dbReference>
<dbReference type="RefSeq" id="WP_270125683.1">
    <property type="nucleotide sequence ID" value="NZ_CP115396.1"/>
</dbReference>
<feature type="domain" description="GTPase-associated system helical" evidence="1">
    <location>
        <begin position="15"/>
        <end position="418"/>
    </location>
</feature>
<organism evidence="2 3">
    <name type="scientific">Hymenobacter yonginensis</name>
    <dbReference type="NCBI Taxonomy" id="748197"/>
    <lineage>
        <taxon>Bacteria</taxon>
        <taxon>Pseudomonadati</taxon>
        <taxon>Bacteroidota</taxon>
        <taxon>Cytophagia</taxon>
        <taxon>Cytophagales</taxon>
        <taxon>Hymenobacteraceae</taxon>
        <taxon>Hymenobacter</taxon>
    </lineage>
</organism>
<dbReference type="Proteomes" id="UP001211872">
    <property type="component" value="Chromosome"/>
</dbReference>
<dbReference type="Pfam" id="PF19994">
    <property type="entry name" value="GASH"/>
    <property type="match status" value="1"/>
</dbReference>
<gene>
    <name evidence="2" type="ORF">O9Z63_13040</name>
</gene>
<dbReference type="InterPro" id="IPR045523">
    <property type="entry name" value="GASH"/>
</dbReference>
<sequence>MSVNPLFDLWHENDFFGIGDDDTRREQLLKAVGDLVKLFKKTPSQIRCYTLVALDAHVAEDSPLLVATYEVIKKHWPGAGGKFRGAMPRQTVRGVMLSALYERAAEDMTALKVLYYTASGYYHFADFGSEQPAIELLLEKFGSELEVHAVAEWSLEQTALTPQIEPFKLSGFKFGSAKVDNDKLRVEMTNSVQSLEIETAYRNTQEPSADWYENFGIKASAGITSAVETALQSFSQSLSTVSLEAEVNKFFGSVSKAITDTLAKSHQSLKAVERRSQLLWWKETLYSTTLRRSYRDLDAALLPAVMAVELAKLVPDTIPVSVDFLLTDTYRAVVGGKPEPQTLADLVAVFAVDENRAALRQSLPLVMTACAERTTLTAFLTQVLHQHAAPEQLQDRTGLRSDHPAAPDQLAVILLHDLLTDRLLASRL</sequence>
<evidence type="ECO:0000313" key="3">
    <source>
        <dbReference type="Proteomes" id="UP001211872"/>
    </source>
</evidence>
<keyword evidence="3" id="KW-1185">Reference proteome</keyword>